<accession>E6TVI7</accession>
<dbReference type="HOGENOM" id="CLU_2258048_0_0_9"/>
<sequence length="103" mass="12289">MNPIPKFTHEDIEKRYLQFVKEEFLSDEEGVKRTELLPQFWVVTVPTKDFKVAITCECNNHFHGIEKWCAVVEEPNGEKSNFMLFEEEIEAWAQRERELRGIE</sequence>
<proteinExistence type="predicted"/>
<gene>
    <name evidence="1" type="ordered locus">Bcell_2749</name>
</gene>
<organism evidence="1 2">
    <name type="scientific">Evansella cellulosilytica (strain ATCC 21833 / DSM 2522 / FERM P-1141 / JCM 9156 / N-4)</name>
    <name type="common">Bacillus cellulosilyticus</name>
    <dbReference type="NCBI Taxonomy" id="649639"/>
    <lineage>
        <taxon>Bacteria</taxon>
        <taxon>Bacillati</taxon>
        <taxon>Bacillota</taxon>
        <taxon>Bacilli</taxon>
        <taxon>Bacillales</taxon>
        <taxon>Bacillaceae</taxon>
        <taxon>Evansella</taxon>
    </lineage>
</organism>
<protein>
    <submittedName>
        <fullName evidence="1">Uncharacterized protein</fullName>
    </submittedName>
</protein>
<dbReference type="OrthoDB" id="2945866at2"/>
<dbReference type="STRING" id="649639.Bcell_2749"/>
<dbReference type="AlphaFoldDB" id="E6TVI7"/>
<dbReference type="RefSeq" id="WP_013489337.1">
    <property type="nucleotide sequence ID" value="NC_014829.1"/>
</dbReference>
<dbReference type="EMBL" id="CP002394">
    <property type="protein sequence ID" value="ADU31004.1"/>
    <property type="molecule type" value="Genomic_DNA"/>
</dbReference>
<dbReference type="KEGG" id="bco:Bcell_2749"/>
<evidence type="ECO:0000313" key="2">
    <source>
        <dbReference type="Proteomes" id="UP000001401"/>
    </source>
</evidence>
<evidence type="ECO:0000313" key="1">
    <source>
        <dbReference type="EMBL" id="ADU31004.1"/>
    </source>
</evidence>
<keyword evidence="2" id="KW-1185">Reference proteome</keyword>
<dbReference type="Proteomes" id="UP000001401">
    <property type="component" value="Chromosome"/>
</dbReference>
<name>E6TVI7_EVAC2</name>
<dbReference type="eggNOG" id="ENOG5031A21">
    <property type="taxonomic scope" value="Bacteria"/>
</dbReference>
<reference evidence="1" key="1">
    <citation type="submission" date="2010-12" db="EMBL/GenBank/DDBJ databases">
        <title>Complete sequence of Bacillus cellulosilyticus DSM 2522.</title>
        <authorList>
            <consortium name="US DOE Joint Genome Institute"/>
            <person name="Lucas S."/>
            <person name="Copeland A."/>
            <person name="Lapidus A."/>
            <person name="Cheng J.-F."/>
            <person name="Bruce D."/>
            <person name="Goodwin L."/>
            <person name="Pitluck S."/>
            <person name="Chertkov O."/>
            <person name="Detter J.C."/>
            <person name="Han C."/>
            <person name="Tapia R."/>
            <person name="Land M."/>
            <person name="Hauser L."/>
            <person name="Jeffries C."/>
            <person name="Kyrpides N."/>
            <person name="Ivanova N."/>
            <person name="Mikhailova N."/>
            <person name="Brumm P."/>
            <person name="Mead D."/>
            <person name="Woyke T."/>
        </authorList>
    </citation>
    <scope>NUCLEOTIDE SEQUENCE [LARGE SCALE GENOMIC DNA]</scope>
    <source>
        <strain evidence="1">DSM 2522</strain>
    </source>
</reference>